<sequence>MPKTQDPFGALRADCANCHALCCRVPAFSASTDFAIDKPAGRACPNLLADHRCGIHDQLRPKGFVGCTVYDCFGAGQKVTRVAPDAAQTLFPVMRDLHELLWYLAEARGIAAAAPLRADLDRALAETEALTDSGVAVLRTLDVPAHRHKVNALLLKVSERARAGSRGKDHRGANLMGARFRRADLRGASLRGAYLIGADLREADLRGADVIGADLRGSDLRGANLTGALFLIQSQVDSARGDKTTKLPTTLSHPRHW</sequence>
<dbReference type="InterPro" id="IPR051082">
    <property type="entry name" value="Pentapeptide-BTB/POZ_domain"/>
</dbReference>
<evidence type="ECO:0000313" key="1">
    <source>
        <dbReference type="EMBL" id="SEQ98423.1"/>
    </source>
</evidence>
<dbReference type="Gene3D" id="2.160.20.80">
    <property type="entry name" value="E3 ubiquitin-protein ligase SopA"/>
    <property type="match status" value="1"/>
</dbReference>
<protein>
    <submittedName>
        <fullName evidence="1">Pentapeptide repeat-containing protein</fullName>
    </submittedName>
</protein>
<dbReference type="InterPro" id="IPR001646">
    <property type="entry name" value="5peptide_repeat"/>
</dbReference>
<reference evidence="2" key="1">
    <citation type="submission" date="2016-10" db="EMBL/GenBank/DDBJ databases">
        <authorList>
            <person name="Varghese N."/>
            <person name="Submissions S."/>
        </authorList>
    </citation>
    <scope>NUCLEOTIDE SEQUENCE [LARGE SCALE GENOMIC DNA]</scope>
    <source>
        <strain evidence="2">DSM 44260</strain>
    </source>
</reference>
<dbReference type="RefSeq" id="WP_245782113.1">
    <property type="nucleotide sequence ID" value="NZ_FOGI01000001.1"/>
</dbReference>
<name>A0A1H9KHV0_9PSEU</name>
<proteinExistence type="predicted"/>
<evidence type="ECO:0000313" key="2">
    <source>
        <dbReference type="Proteomes" id="UP000199051"/>
    </source>
</evidence>
<gene>
    <name evidence="1" type="ORF">SAMN04487818_101180</name>
</gene>
<keyword evidence="2" id="KW-1185">Reference proteome</keyword>
<dbReference type="Pfam" id="PF00805">
    <property type="entry name" value="Pentapeptide"/>
    <property type="match status" value="1"/>
</dbReference>
<dbReference type="Proteomes" id="UP000199051">
    <property type="component" value="Unassembled WGS sequence"/>
</dbReference>
<dbReference type="STRING" id="155974.SAMN04487818_101180"/>
<dbReference type="PANTHER" id="PTHR14136:SF17">
    <property type="entry name" value="BTB_POZ DOMAIN-CONTAINING PROTEIN KCTD9"/>
    <property type="match status" value="1"/>
</dbReference>
<dbReference type="SUPFAM" id="SSF141571">
    <property type="entry name" value="Pentapeptide repeat-like"/>
    <property type="match status" value="1"/>
</dbReference>
<accession>A0A1H9KHV0</accession>
<dbReference type="AlphaFoldDB" id="A0A1H9KHV0"/>
<organism evidence="1 2">
    <name type="scientific">Actinokineospora terrae</name>
    <dbReference type="NCBI Taxonomy" id="155974"/>
    <lineage>
        <taxon>Bacteria</taxon>
        <taxon>Bacillati</taxon>
        <taxon>Actinomycetota</taxon>
        <taxon>Actinomycetes</taxon>
        <taxon>Pseudonocardiales</taxon>
        <taxon>Pseudonocardiaceae</taxon>
        <taxon>Actinokineospora</taxon>
    </lineage>
</organism>
<dbReference type="EMBL" id="FOGI01000001">
    <property type="protein sequence ID" value="SEQ98423.1"/>
    <property type="molecule type" value="Genomic_DNA"/>
</dbReference>
<dbReference type="PANTHER" id="PTHR14136">
    <property type="entry name" value="BTB_POZ DOMAIN-CONTAINING PROTEIN KCTD9"/>
    <property type="match status" value="1"/>
</dbReference>